<dbReference type="PANTHER" id="PTHR46796:SF15">
    <property type="entry name" value="BLL1074 PROTEIN"/>
    <property type="match status" value="1"/>
</dbReference>
<organism evidence="5 6">
    <name type="scientific">Speluncibacter jeojiensis</name>
    <dbReference type="NCBI Taxonomy" id="2710754"/>
    <lineage>
        <taxon>Bacteria</taxon>
        <taxon>Bacillati</taxon>
        <taxon>Actinomycetota</taxon>
        <taxon>Actinomycetes</taxon>
        <taxon>Mycobacteriales</taxon>
        <taxon>Speluncibacteraceae</taxon>
        <taxon>Speluncibacter</taxon>
    </lineage>
</organism>
<evidence type="ECO:0000313" key="6">
    <source>
        <dbReference type="Proteomes" id="UP001152755"/>
    </source>
</evidence>
<evidence type="ECO:0000256" key="1">
    <source>
        <dbReference type="ARBA" id="ARBA00023015"/>
    </source>
</evidence>
<dbReference type="SMART" id="SM00342">
    <property type="entry name" value="HTH_ARAC"/>
    <property type="match status" value="1"/>
</dbReference>
<accession>A0A9X4M3C5</accession>
<dbReference type="InterPro" id="IPR018060">
    <property type="entry name" value="HTH_AraC"/>
</dbReference>
<dbReference type="GO" id="GO:0003700">
    <property type="term" value="F:DNA-binding transcription factor activity"/>
    <property type="evidence" value="ECO:0007669"/>
    <property type="project" value="InterPro"/>
</dbReference>
<gene>
    <name evidence="5" type="ORF">NVS88_12660</name>
</gene>
<dbReference type="Gene3D" id="1.10.10.60">
    <property type="entry name" value="Homeodomain-like"/>
    <property type="match status" value="1"/>
</dbReference>
<evidence type="ECO:0000313" key="5">
    <source>
        <dbReference type="EMBL" id="MDG3015402.1"/>
    </source>
</evidence>
<dbReference type="InterPro" id="IPR050204">
    <property type="entry name" value="AraC_XylS_family_regulators"/>
</dbReference>
<dbReference type="Proteomes" id="UP001152755">
    <property type="component" value="Unassembled WGS sequence"/>
</dbReference>
<reference evidence="5" key="1">
    <citation type="submission" date="2022-08" db="EMBL/GenBank/DDBJ databases">
        <title>Genome analysis of Corynebacteriales strain.</title>
        <authorList>
            <person name="Lee S.D."/>
        </authorList>
    </citation>
    <scope>NUCLEOTIDE SEQUENCE</scope>
    <source>
        <strain evidence="5">D3-21</strain>
    </source>
</reference>
<dbReference type="AlphaFoldDB" id="A0A9X4M3C5"/>
<dbReference type="RefSeq" id="WP_332520053.1">
    <property type="nucleotide sequence ID" value="NZ_JANRHA010000007.1"/>
</dbReference>
<proteinExistence type="predicted"/>
<keyword evidence="1" id="KW-0805">Transcription regulation</keyword>
<dbReference type="Pfam" id="PF12833">
    <property type="entry name" value="HTH_18"/>
    <property type="match status" value="1"/>
</dbReference>
<evidence type="ECO:0000256" key="2">
    <source>
        <dbReference type="ARBA" id="ARBA00023125"/>
    </source>
</evidence>
<sequence>MHALCSHAEHATEVAAASLEENGHIGGYCEVPVDERPDLFACWWVHRNVPGAAATATPPTTATRTTPRILPDNCADIIVTDRGRSWFVGPPTRADLPRLTAGEVAYGLRLRTAAIEAVTGCAADLTDTDAGLEDLFGSRTARELIERIPLGPAAVGEVLRRRWASHPVDERARRAVAALTHPTRDRIGSVATELSWSPRHFRRLVEQATGLSPKTIHRVARLHRFLASAEGSRQPLARAAAQAGYADQSHLGREVRALAGISPAALLSERSRR</sequence>
<evidence type="ECO:0000256" key="3">
    <source>
        <dbReference type="ARBA" id="ARBA00023163"/>
    </source>
</evidence>
<protein>
    <submittedName>
        <fullName evidence="5">AraC family transcriptional regulator</fullName>
    </submittedName>
</protein>
<keyword evidence="6" id="KW-1185">Reference proteome</keyword>
<comment type="caution">
    <text evidence="5">The sequence shown here is derived from an EMBL/GenBank/DDBJ whole genome shotgun (WGS) entry which is preliminary data.</text>
</comment>
<name>A0A9X4M3C5_9ACTN</name>
<dbReference type="PROSITE" id="PS01124">
    <property type="entry name" value="HTH_ARAC_FAMILY_2"/>
    <property type="match status" value="1"/>
</dbReference>
<keyword evidence="2" id="KW-0238">DNA-binding</keyword>
<keyword evidence="3" id="KW-0804">Transcription</keyword>
<dbReference type="InterPro" id="IPR018062">
    <property type="entry name" value="HTH_AraC-typ_CS"/>
</dbReference>
<dbReference type="GO" id="GO:0043565">
    <property type="term" value="F:sequence-specific DNA binding"/>
    <property type="evidence" value="ECO:0007669"/>
    <property type="project" value="InterPro"/>
</dbReference>
<feature type="domain" description="HTH araC/xylS-type" evidence="4">
    <location>
        <begin position="170"/>
        <end position="269"/>
    </location>
</feature>
<dbReference type="PROSITE" id="PS00041">
    <property type="entry name" value="HTH_ARAC_FAMILY_1"/>
    <property type="match status" value="1"/>
</dbReference>
<dbReference type="PANTHER" id="PTHR46796">
    <property type="entry name" value="HTH-TYPE TRANSCRIPTIONAL ACTIVATOR RHAS-RELATED"/>
    <property type="match status" value="1"/>
</dbReference>
<dbReference type="EMBL" id="JANRHA010000007">
    <property type="protein sequence ID" value="MDG3015402.1"/>
    <property type="molecule type" value="Genomic_DNA"/>
</dbReference>
<evidence type="ECO:0000259" key="4">
    <source>
        <dbReference type="PROSITE" id="PS01124"/>
    </source>
</evidence>